<evidence type="ECO:0000256" key="1">
    <source>
        <dbReference type="SAM" id="MobiDB-lite"/>
    </source>
</evidence>
<feature type="compositionally biased region" description="Basic and acidic residues" evidence="1">
    <location>
        <begin position="71"/>
        <end position="88"/>
    </location>
</feature>
<dbReference type="Proteomes" id="UP000050424">
    <property type="component" value="Unassembled WGS sequence"/>
</dbReference>
<gene>
    <name evidence="2" type="ORF">AK830_g7820</name>
</gene>
<reference evidence="2 3" key="1">
    <citation type="submission" date="2015-09" db="EMBL/GenBank/DDBJ databases">
        <title>Draft genome of a European isolate of the apple canker pathogen Neonectria ditissima.</title>
        <authorList>
            <person name="Gomez-Cortecero A."/>
            <person name="Harrison R.J."/>
            <person name="Armitage A.D."/>
        </authorList>
    </citation>
    <scope>NUCLEOTIDE SEQUENCE [LARGE SCALE GENOMIC DNA]</scope>
    <source>
        <strain evidence="2 3">R09/05</strain>
    </source>
</reference>
<sequence>MASPGYEPPLKELHANRQQTTSDKPSPLRISKQRSSHCQEDVFCCPSDLADHKTRTGEPAPQGGSDSLAMQERRTPDGVHQTVGKENENANPMSRVSYSVGQEQLRSLQEAKRRAWDGSPPHHQGVASSSPLTCGSPPAATFSASCGIRRAAKARPPLSNLHGASADSPWPLTPRLHNNNTSLTRLGTPVEALGSAWRPGPACVLTPHVEVTSEVAALEAGQHTWWVAIEISGRISAVPSGDMNHGIQEFPERSEICMRPSGQHWRGDLMEFGNLYDLGVEVLPTGSSSILQVLREEPFPIRISAESSILVLAQIQIDAKNAPQARKARRGHVRHNSEDLMEDLAVELGDARLGYAHIRVSYRHSAFPTFKDATSVGGGVSNVQSRVDTVATASVNLHNSQSPWSPPPARVLGTLLPLLQRHWGVEKAIAAMQRMESYTCAPRTLAEMKPRAWPQLDVKDDTHHIAMPTASASTNAAPLVPLRHASLQRNVRVRESRVAMNPFEGLRRVTPGAASVTSRNSSRTSSPGPSQAGQRKQPSACVTAGRAPGPSPSPPEPTGARRQSSAYWEQQTNRLGSGLWKRRSLGAETLSSRGLPPRKIDVSMAARDHEASTSTTSRSGPVREGATPPAKSKKDAGRWGWGAWF</sequence>
<comment type="caution">
    <text evidence="2">The sequence shown here is derived from an EMBL/GenBank/DDBJ whole genome shotgun (WGS) entry which is preliminary data.</text>
</comment>
<dbReference type="EMBL" id="LKCW01000125">
    <property type="protein sequence ID" value="KPM38763.1"/>
    <property type="molecule type" value="Genomic_DNA"/>
</dbReference>
<organism evidence="2 3">
    <name type="scientific">Neonectria ditissima</name>
    <dbReference type="NCBI Taxonomy" id="78410"/>
    <lineage>
        <taxon>Eukaryota</taxon>
        <taxon>Fungi</taxon>
        <taxon>Dikarya</taxon>
        <taxon>Ascomycota</taxon>
        <taxon>Pezizomycotina</taxon>
        <taxon>Sordariomycetes</taxon>
        <taxon>Hypocreomycetidae</taxon>
        <taxon>Hypocreales</taxon>
        <taxon>Nectriaceae</taxon>
        <taxon>Neonectria</taxon>
    </lineage>
</organism>
<feature type="region of interest" description="Disordered" evidence="1">
    <location>
        <begin position="1"/>
        <end position="92"/>
    </location>
</feature>
<evidence type="ECO:0000313" key="2">
    <source>
        <dbReference type="EMBL" id="KPM38763.1"/>
    </source>
</evidence>
<feature type="compositionally biased region" description="Polar residues" evidence="1">
    <location>
        <begin position="562"/>
        <end position="575"/>
    </location>
</feature>
<keyword evidence="3" id="KW-1185">Reference proteome</keyword>
<name>A0A0P7BDZ7_9HYPO</name>
<feature type="compositionally biased region" description="Low complexity" evidence="1">
    <location>
        <begin position="515"/>
        <end position="530"/>
    </location>
</feature>
<proteinExistence type="predicted"/>
<dbReference type="AlphaFoldDB" id="A0A0P7BDZ7"/>
<dbReference type="OrthoDB" id="5213862at2759"/>
<evidence type="ECO:0000313" key="3">
    <source>
        <dbReference type="Proteomes" id="UP000050424"/>
    </source>
</evidence>
<feature type="region of interest" description="Disordered" evidence="1">
    <location>
        <begin position="504"/>
        <end position="645"/>
    </location>
</feature>
<protein>
    <submittedName>
        <fullName evidence="2">Uncharacterized protein</fullName>
    </submittedName>
</protein>
<accession>A0A0P7BDZ7</accession>
<feature type="region of interest" description="Disordered" evidence="1">
    <location>
        <begin position="112"/>
        <end position="134"/>
    </location>
</feature>
<feature type="compositionally biased region" description="Basic and acidic residues" evidence="1">
    <location>
        <begin position="598"/>
        <end position="611"/>
    </location>
</feature>